<dbReference type="AlphaFoldDB" id="A0A3M7LVH0"/>
<name>A0A3M7LVH0_9PLEO</name>
<gene>
    <name evidence="1" type="ORF">GMOD_00005280</name>
</gene>
<evidence type="ECO:0000313" key="2">
    <source>
        <dbReference type="Proteomes" id="UP000265663"/>
    </source>
</evidence>
<dbReference type="Gene3D" id="3.30.530.20">
    <property type="match status" value="1"/>
</dbReference>
<dbReference type="InterPro" id="IPR015075">
    <property type="entry name" value="AtaL"/>
</dbReference>
<dbReference type="OrthoDB" id="2320332at2759"/>
<dbReference type="Proteomes" id="UP000265663">
    <property type="component" value="Unassembled WGS sequence"/>
</dbReference>
<dbReference type="EMBL" id="KE747806">
    <property type="protein sequence ID" value="RMZ66200.1"/>
    <property type="molecule type" value="Genomic_DNA"/>
</dbReference>
<proteinExistence type="predicted"/>
<organism evidence="1 2">
    <name type="scientific">Pyrenophora seminiperda CCB06</name>
    <dbReference type="NCBI Taxonomy" id="1302712"/>
    <lineage>
        <taxon>Eukaryota</taxon>
        <taxon>Fungi</taxon>
        <taxon>Dikarya</taxon>
        <taxon>Ascomycota</taxon>
        <taxon>Pezizomycotina</taxon>
        <taxon>Dothideomycetes</taxon>
        <taxon>Pleosporomycetidae</taxon>
        <taxon>Pleosporales</taxon>
        <taxon>Pleosporineae</taxon>
        <taxon>Pleosporaceae</taxon>
        <taxon>Pyrenophora</taxon>
    </lineage>
</organism>
<dbReference type="CDD" id="cd08863">
    <property type="entry name" value="SRPBCC_DUF1857"/>
    <property type="match status" value="1"/>
</dbReference>
<evidence type="ECO:0000313" key="1">
    <source>
        <dbReference type="EMBL" id="RMZ66200.1"/>
    </source>
</evidence>
<sequence>MVTINLSYTSKINPPGVTPTLTPPQIWAGLQRKIRFAQEFVPVILSCDVLSEDTAASGTVTREVVFKKGAGPRDRAKEVVRSFWPSWVEFEQEDGTCIRNIVSEGPSGEVGDLHMTYAFQFRLEGVEEGSEVAEREVERLKGMAKTAVESSIVAIREMVVDGRIKA</sequence>
<accession>A0A3M7LVH0</accession>
<protein>
    <submittedName>
        <fullName evidence="1">DUF1857 domain containing</fullName>
    </submittedName>
</protein>
<dbReference type="InterPro" id="IPR023393">
    <property type="entry name" value="START-like_dom_sf"/>
</dbReference>
<reference evidence="1 2" key="1">
    <citation type="journal article" date="2014" name="PLoS ONE">
        <title>De novo Genome Assembly of the Fungal Plant Pathogen Pyrenophora semeniperda.</title>
        <authorList>
            <person name="Soliai M.M."/>
            <person name="Meyer S.E."/>
            <person name="Udall J.A."/>
            <person name="Elzinga D.E."/>
            <person name="Hermansen R.A."/>
            <person name="Bodily P.M."/>
            <person name="Hart A.A."/>
            <person name="Coleman C.E."/>
        </authorList>
    </citation>
    <scope>NUCLEOTIDE SEQUENCE [LARGE SCALE GENOMIC DNA]</scope>
    <source>
        <strain evidence="1 2">CCB06</strain>
        <tissue evidence="1">Mycelium</tissue>
    </source>
</reference>
<keyword evidence="2" id="KW-1185">Reference proteome</keyword>
<dbReference type="Pfam" id="PF08982">
    <property type="entry name" value="AtaL"/>
    <property type="match status" value="1"/>
</dbReference>
<dbReference type="SUPFAM" id="SSF55961">
    <property type="entry name" value="Bet v1-like"/>
    <property type="match status" value="1"/>
</dbReference>